<organism evidence="2 3">
    <name type="scientific">Camellia sinensis var. sinensis</name>
    <name type="common">China tea</name>
    <dbReference type="NCBI Taxonomy" id="542762"/>
    <lineage>
        <taxon>Eukaryota</taxon>
        <taxon>Viridiplantae</taxon>
        <taxon>Streptophyta</taxon>
        <taxon>Embryophyta</taxon>
        <taxon>Tracheophyta</taxon>
        <taxon>Spermatophyta</taxon>
        <taxon>Magnoliopsida</taxon>
        <taxon>eudicotyledons</taxon>
        <taxon>Gunneridae</taxon>
        <taxon>Pentapetalae</taxon>
        <taxon>asterids</taxon>
        <taxon>Ericales</taxon>
        <taxon>Theaceae</taxon>
        <taxon>Camellia</taxon>
    </lineage>
</organism>
<dbReference type="AlphaFoldDB" id="A0A4S4DKG8"/>
<evidence type="ECO:0000259" key="1">
    <source>
        <dbReference type="SMART" id="SM00256"/>
    </source>
</evidence>
<gene>
    <name evidence="2" type="ORF">TEA_010350</name>
</gene>
<dbReference type="SUPFAM" id="SSF82171">
    <property type="entry name" value="DPP6 N-terminal domain-like"/>
    <property type="match status" value="1"/>
</dbReference>
<dbReference type="InterPro" id="IPR005174">
    <property type="entry name" value="KIB1-4_b-propeller"/>
</dbReference>
<dbReference type="Pfam" id="PF03478">
    <property type="entry name" value="Beta-prop_KIB1-4"/>
    <property type="match status" value="1"/>
</dbReference>
<dbReference type="InterPro" id="IPR001810">
    <property type="entry name" value="F-box_dom"/>
</dbReference>
<feature type="domain" description="F-box" evidence="1">
    <location>
        <begin position="8"/>
        <end position="49"/>
    </location>
</feature>
<dbReference type="Gene3D" id="1.20.1280.50">
    <property type="match status" value="1"/>
</dbReference>
<protein>
    <recommendedName>
        <fullName evidence="1">F-box domain-containing protein</fullName>
    </recommendedName>
</protein>
<sequence>MAVDWAELPPELLQTIAEKLTIHIDYIRFRAVCVNWRSSSPNTPHHLPCQLPWLMLPQCRTHQTHSHGFFRLSANKVHFLNLPEASHHRRRCGSSHGWLVILDESPAVFLLNPLTRAMVHLPPLSAFPNVVDFNFYDVGREYSLRATNGDTYTCNLKDMRDSFIKKVILSSSPSSSHNYIALAILNQTGDLAFCKNGEQSWRFIENAQSYCEDVIYWNGLFYAVNKFGEIAVCDVHGPSPRVSIIGTPRQIGGDIQYLVSSSEELLLVTRYLDEFNDDQPDIMFRTMQFRVYRLDLSGPKWDRVTSLGDRMLFLGENSSLALSAPDFPGCKGNCIYYTDDYAESNYDGISGDHDLGVYNLEDGSIESLPCYPRNSNSAPIWVTPNPY</sequence>
<comment type="caution">
    <text evidence="2">The sequence shown here is derived from an EMBL/GenBank/DDBJ whole genome shotgun (WGS) entry which is preliminary data.</text>
</comment>
<dbReference type="Proteomes" id="UP000306102">
    <property type="component" value="Unassembled WGS sequence"/>
</dbReference>
<dbReference type="InterPro" id="IPR050942">
    <property type="entry name" value="F-box_BR-signaling"/>
</dbReference>
<evidence type="ECO:0000313" key="2">
    <source>
        <dbReference type="EMBL" id="THG03365.1"/>
    </source>
</evidence>
<dbReference type="PANTHER" id="PTHR44259:SF114">
    <property type="entry name" value="OS06G0707300 PROTEIN"/>
    <property type="match status" value="1"/>
</dbReference>
<dbReference type="EMBL" id="SDRB02010982">
    <property type="protein sequence ID" value="THG03365.1"/>
    <property type="molecule type" value="Genomic_DNA"/>
</dbReference>
<keyword evidence="3" id="KW-1185">Reference proteome</keyword>
<accession>A0A4S4DKG8</accession>
<evidence type="ECO:0000313" key="3">
    <source>
        <dbReference type="Proteomes" id="UP000306102"/>
    </source>
</evidence>
<proteinExistence type="predicted"/>
<dbReference type="SMART" id="SM00256">
    <property type="entry name" value="FBOX"/>
    <property type="match status" value="1"/>
</dbReference>
<name>A0A4S4DKG8_CAMSN</name>
<dbReference type="PANTHER" id="PTHR44259">
    <property type="entry name" value="OS07G0183000 PROTEIN-RELATED"/>
    <property type="match status" value="1"/>
</dbReference>
<reference evidence="2 3" key="1">
    <citation type="journal article" date="2018" name="Proc. Natl. Acad. Sci. U.S.A.">
        <title>Draft genome sequence of Camellia sinensis var. sinensis provides insights into the evolution of the tea genome and tea quality.</title>
        <authorList>
            <person name="Wei C."/>
            <person name="Yang H."/>
            <person name="Wang S."/>
            <person name="Zhao J."/>
            <person name="Liu C."/>
            <person name="Gao L."/>
            <person name="Xia E."/>
            <person name="Lu Y."/>
            <person name="Tai Y."/>
            <person name="She G."/>
            <person name="Sun J."/>
            <person name="Cao H."/>
            <person name="Tong W."/>
            <person name="Gao Q."/>
            <person name="Li Y."/>
            <person name="Deng W."/>
            <person name="Jiang X."/>
            <person name="Wang W."/>
            <person name="Chen Q."/>
            <person name="Zhang S."/>
            <person name="Li H."/>
            <person name="Wu J."/>
            <person name="Wang P."/>
            <person name="Li P."/>
            <person name="Shi C."/>
            <person name="Zheng F."/>
            <person name="Jian J."/>
            <person name="Huang B."/>
            <person name="Shan D."/>
            <person name="Shi M."/>
            <person name="Fang C."/>
            <person name="Yue Y."/>
            <person name="Li F."/>
            <person name="Li D."/>
            <person name="Wei S."/>
            <person name="Han B."/>
            <person name="Jiang C."/>
            <person name="Yin Y."/>
            <person name="Xia T."/>
            <person name="Zhang Z."/>
            <person name="Bennetzen J.L."/>
            <person name="Zhao S."/>
            <person name="Wan X."/>
        </authorList>
    </citation>
    <scope>NUCLEOTIDE SEQUENCE [LARGE SCALE GENOMIC DNA]</scope>
    <source>
        <strain evidence="3">cv. Shuchazao</strain>
        <tissue evidence="2">Leaf</tissue>
    </source>
</reference>